<name>A0A510V4I8_9CELL</name>
<dbReference type="Proteomes" id="UP000321118">
    <property type="component" value="Unassembled WGS sequence"/>
</dbReference>
<proteinExistence type="predicted"/>
<evidence type="ECO:0000256" key="1">
    <source>
        <dbReference type="SAM" id="MobiDB-lite"/>
    </source>
</evidence>
<evidence type="ECO:0000313" key="4">
    <source>
        <dbReference type="Proteomes" id="UP000321118"/>
    </source>
</evidence>
<dbReference type="SMART" id="SM00849">
    <property type="entry name" value="Lactamase_B"/>
    <property type="match status" value="1"/>
</dbReference>
<accession>A0A510V4I8</accession>
<dbReference type="Pfam" id="PF00753">
    <property type="entry name" value="Lactamase_B"/>
    <property type="match status" value="1"/>
</dbReference>
<sequence>MATTTDRHDAGPVFSVDAEQRRSRPTAPVPGRARGPEVPAAGYVLDELADGIFWVGDGSYQSMFVVTGESVIAVDAPPTLGHNILRAIDRVTTKPITDVVYSHHHSDHVGAMSVFPERATRYAHRAAAQRLQLLDDPDRPLPSVVFDDTLTIEAGDHSLQLTYPGPNHSEGNSFIYAPQQKVLMLVDVIFPGWVPFSNLALSAYVPGYIQAHEQALAYDFDHLVGGHVTRPGTPEDVRVQLEYMTDLRVTAEAALSSVDLARTMAAVDTGNVWAVFRAYLDAVAARTADELVPRWKDRLGGADVFTFPNAWAMAESLRLDLNTLGPFGTTP</sequence>
<protein>
    <submittedName>
        <fullName evidence="3">MBL fold metallo-hydrolase</fullName>
    </submittedName>
</protein>
<organism evidence="3 4">
    <name type="scientific">Cellulomonas xylanilytica</name>
    <dbReference type="NCBI Taxonomy" id="233583"/>
    <lineage>
        <taxon>Bacteria</taxon>
        <taxon>Bacillati</taxon>
        <taxon>Actinomycetota</taxon>
        <taxon>Actinomycetes</taxon>
        <taxon>Micrococcales</taxon>
        <taxon>Cellulomonadaceae</taxon>
        <taxon>Cellulomonas</taxon>
    </lineage>
</organism>
<keyword evidence="4" id="KW-1185">Reference proteome</keyword>
<dbReference type="InterPro" id="IPR001279">
    <property type="entry name" value="Metallo-B-lactamas"/>
</dbReference>
<dbReference type="PANTHER" id="PTHR42951">
    <property type="entry name" value="METALLO-BETA-LACTAMASE DOMAIN-CONTAINING"/>
    <property type="match status" value="1"/>
</dbReference>
<dbReference type="GO" id="GO:0016787">
    <property type="term" value="F:hydrolase activity"/>
    <property type="evidence" value="ECO:0007669"/>
    <property type="project" value="UniProtKB-KW"/>
</dbReference>
<dbReference type="InterPro" id="IPR036866">
    <property type="entry name" value="RibonucZ/Hydroxyglut_hydro"/>
</dbReference>
<feature type="domain" description="Metallo-beta-lactamase" evidence="2">
    <location>
        <begin position="60"/>
        <end position="227"/>
    </location>
</feature>
<keyword evidence="3" id="KW-0378">Hydrolase</keyword>
<reference evidence="3 4" key="1">
    <citation type="submission" date="2019-07" db="EMBL/GenBank/DDBJ databases">
        <title>Whole genome shotgun sequence of Cellulomonas xylanilytica NBRC 101102.</title>
        <authorList>
            <person name="Hosoyama A."/>
            <person name="Uohara A."/>
            <person name="Ohji S."/>
            <person name="Ichikawa N."/>
        </authorList>
    </citation>
    <scope>NUCLEOTIDE SEQUENCE [LARGE SCALE GENOMIC DNA]</scope>
    <source>
        <strain evidence="3 4">NBRC 101102</strain>
    </source>
</reference>
<evidence type="ECO:0000313" key="3">
    <source>
        <dbReference type="EMBL" id="GEK20821.1"/>
    </source>
</evidence>
<dbReference type="CDD" id="cd16276">
    <property type="entry name" value="metallo-hydrolase-like_MBL-fold"/>
    <property type="match status" value="1"/>
</dbReference>
<dbReference type="EMBL" id="BJUB01000003">
    <property type="protein sequence ID" value="GEK20821.1"/>
    <property type="molecule type" value="Genomic_DNA"/>
</dbReference>
<gene>
    <name evidence="3" type="ORF">CXY01_13410</name>
</gene>
<dbReference type="OrthoDB" id="5240502at2"/>
<dbReference type="PANTHER" id="PTHR42951:SF22">
    <property type="entry name" value="METALLO BETA-LACTAMASE SUPERFAMILY LIPOPROTEIN"/>
    <property type="match status" value="1"/>
</dbReference>
<dbReference type="InterPro" id="IPR050855">
    <property type="entry name" value="NDM-1-like"/>
</dbReference>
<feature type="region of interest" description="Disordered" evidence="1">
    <location>
        <begin position="1"/>
        <end position="36"/>
    </location>
</feature>
<evidence type="ECO:0000259" key="2">
    <source>
        <dbReference type="SMART" id="SM00849"/>
    </source>
</evidence>
<dbReference type="AlphaFoldDB" id="A0A510V4I8"/>
<feature type="compositionally biased region" description="Basic and acidic residues" evidence="1">
    <location>
        <begin position="1"/>
        <end position="10"/>
    </location>
</feature>
<dbReference type="SUPFAM" id="SSF56281">
    <property type="entry name" value="Metallo-hydrolase/oxidoreductase"/>
    <property type="match status" value="1"/>
</dbReference>
<dbReference type="RefSeq" id="WP_146926330.1">
    <property type="nucleotide sequence ID" value="NZ_BJUB01000003.1"/>
</dbReference>
<dbReference type="Gene3D" id="3.60.15.10">
    <property type="entry name" value="Ribonuclease Z/Hydroxyacylglutathione hydrolase-like"/>
    <property type="match status" value="1"/>
</dbReference>
<comment type="caution">
    <text evidence="3">The sequence shown here is derived from an EMBL/GenBank/DDBJ whole genome shotgun (WGS) entry which is preliminary data.</text>
</comment>